<comment type="caution">
    <text evidence="2">The sequence shown here is derived from an EMBL/GenBank/DDBJ whole genome shotgun (WGS) entry which is preliminary data.</text>
</comment>
<organism evidence="2 3">
    <name type="scientific">Hypsibius exemplaris</name>
    <name type="common">Freshwater tardigrade</name>
    <dbReference type="NCBI Taxonomy" id="2072580"/>
    <lineage>
        <taxon>Eukaryota</taxon>
        <taxon>Metazoa</taxon>
        <taxon>Ecdysozoa</taxon>
        <taxon>Tardigrada</taxon>
        <taxon>Eutardigrada</taxon>
        <taxon>Parachela</taxon>
        <taxon>Hypsibioidea</taxon>
        <taxon>Hypsibiidae</taxon>
        <taxon>Hypsibius</taxon>
    </lineage>
</organism>
<reference evidence="3" key="1">
    <citation type="submission" date="2017-01" db="EMBL/GenBank/DDBJ databases">
        <title>Comparative genomics of anhydrobiosis in the tardigrade Hypsibius dujardini.</title>
        <authorList>
            <person name="Yoshida Y."/>
            <person name="Koutsovoulos G."/>
            <person name="Laetsch D."/>
            <person name="Stevens L."/>
            <person name="Kumar S."/>
            <person name="Horikawa D."/>
            <person name="Ishino K."/>
            <person name="Komine S."/>
            <person name="Tomita M."/>
            <person name="Blaxter M."/>
            <person name="Arakawa K."/>
        </authorList>
    </citation>
    <scope>NUCLEOTIDE SEQUENCE [LARGE SCALE GENOMIC DNA]</scope>
    <source>
        <strain evidence="3">Z151</strain>
    </source>
</reference>
<gene>
    <name evidence="2" type="ORF">BV898_03465</name>
</gene>
<evidence type="ECO:0000313" key="2">
    <source>
        <dbReference type="EMBL" id="OQV22640.1"/>
    </source>
</evidence>
<evidence type="ECO:0008006" key="4">
    <source>
        <dbReference type="Google" id="ProtNLM"/>
    </source>
</evidence>
<sequence length="212" mass="23088">MASLLALSTFLVVAVVVVKGQESGYYRVQAELLQLQDPLGIRHDGKNCDSFDSCDPVIKVYLDTERPLAAFPGSRYISQYVRIFEAANQNEPIINKQISTDVCGAPFIKANLRAYVKDEDNILGMTDDHMSDFDCLFSPTPAADEASAAWSKGEMCTGFNQPGKIKLAFRYRVFRIAQEDCGKHNQLTSGTGASSAALVAAGTPNQPSARIN</sequence>
<dbReference type="AlphaFoldDB" id="A0A1W0X5M0"/>
<feature type="chain" id="PRO_5012280500" description="MD-2-related lipid-recognition domain-containing protein" evidence="1">
    <location>
        <begin position="21"/>
        <end position="212"/>
    </location>
</feature>
<dbReference type="Proteomes" id="UP000192578">
    <property type="component" value="Unassembled WGS sequence"/>
</dbReference>
<keyword evidence="1" id="KW-0732">Signal</keyword>
<dbReference type="EMBL" id="MTYJ01000016">
    <property type="protein sequence ID" value="OQV22640.1"/>
    <property type="molecule type" value="Genomic_DNA"/>
</dbReference>
<protein>
    <recommendedName>
        <fullName evidence="4">MD-2-related lipid-recognition domain-containing protein</fullName>
    </recommendedName>
</protein>
<evidence type="ECO:0000313" key="3">
    <source>
        <dbReference type="Proteomes" id="UP000192578"/>
    </source>
</evidence>
<accession>A0A1W0X5M0</accession>
<evidence type="ECO:0000256" key="1">
    <source>
        <dbReference type="SAM" id="SignalP"/>
    </source>
</evidence>
<keyword evidence="3" id="KW-1185">Reference proteome</keyword>
<name>A0A1W0X5M0_HYPEX</name>
<feature type="signal peptide" evidence="1">
    <location>
        <begin position="1"/>
        <end position="20"/>
    </location>
</feature>
<dbReference type="OrthoDB" id="10050173at2759"/>
<proteinExistence type="predicted"/>